<dbReference type="RefSeq" id="WP_242956320.1">
    <property type="nucleotide sequence ID" value="NZ_FOIM01000011.1"/>
</dbReference>
<dbReference type="STRING" id="460384.SAMN05216313_11131"/>
<gene>
    <name evidence="1" type="ORF">SAMN05216313_11131</name>
</gene>
<organism evidence="1 2">
    <name type="scientific">Enterocloster lavalensis</name>
    <dbReference type="NCBI Taxonomy" id="460384"/>
    <lineage>
        <taxon>Bacteria</taxon>
        <taxon>Bacillati</taxon>
        <taxon>Bacillota</taxon>
        <taxon>Clostridia</taxon>
        <taxon>Lachnospirales</taxon>
        <taxon>Lachnospiraceae</taxon>
        <taxon>Enterocloster</taxon>
    </lineage>
</organism>
<dbReference type="Proteomes" id="UP000198508">
    <property type="component" value="Unassembled WGS sequence"/>
</dbReference>
<dbReference type="NCBIfam" id="TIGR01784">
    <property type="entry name" value="T_den_put_tspse"/>
    <property type="match status" value="1"/>
</dbReference>
<dbReference type="EMBL" id="FOIM01000011">
    <property type="protein sequence ID" value="SET67602.1"/>
    <property type="molecule type" value="Genomic_DNA"/>
</dbReference>
<sequence length="250" mass="28910">MLQVILQKPVYKVMVQPEKSILYSKEFRSVRLDVYARDSMEAEYDLEMQNEDQGNLPLRSRFYQAEMDAAALKPGEDFKRLRPSYVIFICAFDPFGEGYYRYTFENRCLETGKPLGDGTRKIFLNTRGTRSEGVPKELIHFLQYLENSTDEFVQSTQDETVAKLHKRVTWLKEDRRWEAKYMTFEEMLQRKMDDGLRQGIQKGIAKGITEGIALTKRVLRLNAQGMSAAEISAQCGISQAEVADILNMNE</sequence>
<evidence type="ECO:0008006" key="3">
    <source>
        <dbReference type="Google" id="ProtNLM"/>
    </source>
</evidence>
<dbReference type="AlphaFoldDB" id="A0A1I0G9Z6"/>
<name>A0A1I0G9Z6_9FIRM</name>
<keyword evidence="2" id="KW-1185">Reference proteome</keyword>
<protein>
    <recommendedName>
        <fullName evidence="3">Rpn family recombination-promoting nuclease/putative transposase</fullName>
    </recommendedName>
</protein>
<reference evidence="2" key="1">
    <citation type="submission" date="2016-10" db="EMBL/GenBank/DDBJ databases">
        <authorList>
            <person name="Varghese N."/>
            <person name="Submissions S."/>
        </authorList>
    </citation>
    <scope>NUCLEOTIDE SEQUENCE [LARGE SCALE GENOMIC DNA]</scope>
    <source>
        <strain evidence="2">NLAE-zl-G277</strain>
    </source>
</reference>
<dbReference type="Pfam" id="PF12784">
    <property type="entry name" value="PDDEXK_2"/>
    <property type="match status" value="1"/>
</dbReference>
<accession>A0A1I0G9Z6</accession>
<evidence type="ECO:0000313" key="2">
    <source>
        <dbReference type="Proteomes" id="UP000198508"/>
    </source>
</evidence>
<proteinExistence type="predicted"/>
<dbReference type="InterPro" id="IPR010106">
    <property type="entry name" value="RpnA"/>
</dbReference>
<evidence type="ECO:0000313" key="1">
    <source>
        <dbReference type="EMBL" id="SET67602.1"/>
    </source>
</evidence>